<feature type="repeat" description="ANK" evidence="3">
    <location>
        <begin position="156"/>
        <end position="188"/>
    </location>
</feature>
<feature type="repeat" description="ANK" evidence="3">
    <location>
        <begin position="321"/>
        <end position="353"/>
    </location>
</feature>
<feature type="repeat" description="ANK" evidence="3">
    <location>
        <begin position="87"/>
        <end position="119"/>
    </location>
</feature>
<dbReference type="SUPFAM" id="SSF48403">
    <property type="entry name" value="Ankyrin repeat"/>
    <property type="match status" value="1"/>
</dbReference>
<keyword evidence="6" id="KW-1185">Reference proteome</keyword>
<evidence type="ECO:0000256" key="1">
    <source>
        <dbReference type="ARBA" id="ARBA00022737"/>
    </source>
</evidence>
<feature type="repeat" description="ANK" evidence="3">
    <location>
        <begin position="255"/>
        <end position="287"/>
    </location>
</feature>
<feature type="compositionally biased region" description="Basic and acidic residues" evidence="4">
    <location>
        <begin position="443"/>
        <end position="458"/>
    </location>
</feature>
<dbReference type="PROSITE" id="PS50088">
    <property type="entry name" value="ANK_REPEAT"/>
    <property type="match status" value="7"/>
</dbReference>
<evidence type="ECO:0000256" key="2">
    <source>
        <dbReference type="ARBA" id="ARBA00023043"/>
    </source>
</evidence>
<feature type="repeat" description="ANK" evidence="3">
    <location>
        <begin position="189"/>
        <end position="221"/>
    </location>
</feature>
<feature type="region of interest" description="Disordered" evidence="4">
    <location>
        <begin position="1"/>
        <end position="52"/>
    </location>
</feature>
<dbReference type="OrthoDB" id="194358at2759"/>
<proteinExistence type="predicted"/>
<evidence type="ECO:0000256" key="3">
    <source>
        <dbReference type="PROSITE-ProRule" id="PRU00023"/>
    </source>
</evidence>
<dbReference type="Pfam" id="PF12796">
    <property type="entry name" value="Ank_2"/>
    <property type="match status" value="2"/>
</dbReference>
<sequence>MDEFEDEDILQFPRTPKTPWSLGRQTSTSYPSRSEITHSELESRNPSAWNPDRGTELLVAGEKGDTDTVRRLLETTSLDADFCSQDDKRTALHRAAGYGHLAVVETLLKAEANPLVQSAAGRTALHDSCIGGFDRVVKVLVRYMKRGRALDTQDKDGQSACHLAAFHGELDCFNILADKGADCGLHDNLMRTPGHLAAMRNHPSILQSLFYKGINLQVTDSQGRAPIHYAAQHGGLEALVALIQCDCPTTVGDSFGCRPHHYAAAHNHANCLRLLIKNGCHPEGRDGSGRTPAHMAAQYGGMTCLHWLLEKGINPNIQDDQGYTPLHYSGDAGSAECFNCCLQHDAELSIRNNRDDTPLDTAKLAGHPVVIEKALRSELKCRHCLHKYNFLEWEKANQPSKVERGISHAGESAYVSPIPPAQRAASQSEKNRQKQQKLAAKKASQDKKGTKSDVKLPRRDLAAKYYGEHVGDIYKLDT</sequence>
<dbReference type="PANTHER" id="PTHR24198:SF165">
    <property type="entry name" value="ANKYRIN REPEAT-CONTAINING PROTEIN-RELATED"/>
    <property type="match status" value="1"/>
</dbReference>
<organism evidence="5 6">
    <name type="scientific">Branchiostoma lanceolatum</name>
    <name type="common">Common lancelet</name>
    <name type="synonym">Amphioxus lanceolatum</name>
    <dbReference type="NCBI Taxonomy" id="7740"/>
    <lineage>
        <taxon>Eukaryota</taxon>
        <taxon>Metazoa</taxon>
        <taxon>Chordata</taxon>
        <taxon>Cephalochordata</taxon>
        <taxon>Leptocardii</taxon>
        <taxon>Amphioxiformes</taxon>
        <taxon>Branchiostomatidae</taxon>
        <taxon>Branchiostoma</taxon>
    </lineage>
</organism>
<dbReference type="Proteomes" id="UP000838412">
    <property type="component" value="Chromosome 18"/>
</dbReference>
<dbReference type="InterPro" id="IPR002110">
    <property type="entry name" value="Ankyrin_rpt"/>
</dbReference>
<evidence type="ECO:0000256" key="4">
    <source>
        <dbReference type="SAM" id="MobiDB-lite"/>
    </source>
</evidence>
<dbReference type="PROSITE" id="PS50297">
    <property type="entry name" value="ANK_REP_REGION"/>
    <property type="match status" value="3"/>
</dbReference>
<dbReference type="SMART" id="SM00248">
    <property type="entry name" value="ANK"/>
    <property type="match status" value="9"/>
</dbReference>
<accession>A0A8J9ZBZ3</accession>
<evidence type="ECO:0000313" key="5">
    <source>
        <dbReference type="EMBL" id="CAH1250448.1"/>
    </source>
</evidence>
<dbReference type="Gene3D" id="1.25.40.20">
    <property type="entry name" value="Ankyrin repeat-containing domain"/>
    <property type="match status" value="1"/>
</dbReference>
<reference evidence="5" key="1">
    <citation type="submission" date="2022-01" db="EMBL/GenBank/DDBJ databases">
        <authorList>
            <person name="Braso-Vives M."/>
        </authorList>
    </citation>
    <scope>NUCLEOTIDE SEQUENCE</scope>
</reference>
<name>A0A8J9ZBZ3_BRALA</name>
<dbReference type="PANTHER" id="PTHR24198">
    <property type="entry name" value="ANKYRIN REPEAT AND PROTEIN KINASE DOMAIN-CONTAINING PROTEIN"/>
    <property type="match status" value="1"/>
</dbReference>
<dbReference type="AlphaFoldDB" id="A0A8J9ZBZ3"/>
<gene>
    <name evidence="5" type="primary">ANK3</name>
    <name evidence="5" type="ORF">BLAG_LOCUS11188</name>
</gene>
<dbReference type="InterPro" id="IPR036770">
    <property type="entry name" value="Ankyrin_rpt-contain_sf"/>
</dbReference>
<keyword evidence="2 3" id="KW-0040">ANK repeat</keyword>
<feature type="compositionally biased region" description="Polar residues" evidence="4">
    <location>
        <begin position="23"/>
        <end position="34"/>
    </location>
</feature>
<keyword evidence="1" id="KW-0677">Repeat</keyword>
<evidence type="ECO:0000313" key="6">
    <source>
        <dbReference type="Proteomes" id="UP000838412"/>
    </source>
</evidence>
<dbReference type="Pfam" id="PF13637">
    <property type="entry name" value="Ank_4"/>
    <property type="match status" value="1"/>
</dbReference>
<feature type="repeat" description="ANK" evidence="3">
    <location>
        <begin position="222"/>
        <end position="254"/>
    </location>
</feature>
<dbReference type="EMBL" id="OV696703">
    <property type="protein sequence ID" value="CAH1250448.1"/>
    <property type="molecule type" value="Genomic_DNA"/>
</dbReference>
<protein>
    <submittedName>
        <fullName evidence="5">ANK3 protein</fullName>
    </submittedName>
</protein>
<feature type="repeat" description="ANK" evidence="3">
    <location>
        <begin position="288"/>
        <end position="320"/>
    </location>
</feature>
<feature type="region of interest" description="Disordered" evidence="4">
    <location>
        <begin position="411"/>
        <end position="458"/>
    </location>
</feature>